<reference evidence="2 3" key="2">
    <citation type="submission" date="2018-11" db="EMBL/GenBank/DDBJ databases">
        <authorList>
            <consortium name="Pathogen Informatics"/>
        </authorList>
    </citation>
    <scope>NUCLEOTIDE SEQUENCE [LARGE SCALE GENOMIC DNA]</scope>
</reference>
<feature type="region of interest" description="Disordered" evidence="1">
    <location>
        <begin position="36"/>
        <end position="55"/>
    </location>
</feature>
<evidence type="ECO:0000313" key="4">
    <source>
        <dbReference type="WBParaSite" id="HNAJ_0000304701-mRNA-1"/>
    </source>
</evidence>
<reference evidence="4" key="1">
    <citation type="submission" date="2017-02" db="UniProtKB">
        <authorList>
            <consortium name="WormBaseParasite"/>
        </authorList>
    </citation>
    <scope>IDENTIFICATION</scope>
</reference>
<proteinExistence type="predicted"/>
<dbReference type="OrthoDB" id="382863at2759"/>
<protein>
    <submittedName>
        <fullName evidence="2 4">Uncharacterized protein</fullName>
    </submittedName>
</protein>
<evidence type="ECO:0000313" key="2">
    <source>
        <dbReference type="EMBL" id="VDN98905.1"/>
    </source>
</evidence>
<dbReference type="Proteomes" id="UP000278807">
    <property type="component" value="Unassembled WGS sequence"/>
</dbReference>
<name>A0A0R3T7K9_RODNA</name>
<accession>A0A0R3T7K9</accession>
<dbReference type="EMBL" id="UZAE01001670">
    <property type="protein sequence ID" value="VDN98905.1"/>
    <property type="molecule type" value="Genomic_DNA"/>
</dbReference>
<gene>
    <name evidence="2" type="ORF">HNAJ_LOCUS3046</name>
</gene>
<keyword evidence="3" id="KW-1185">Reference proteome</keyword>
<organism evidence="4">
    <name type="scientific">Rodentolepis nana</name>
    <name type="common">Dwarf tapeworm</name>
    <name type="synonym">Hymenolepis nana</name>
    <dbReference type="NCBI Taxonomy" id="102285"/>
    <lineage>
        <taxon>Eukaryota</taxon>
        <taxon>Metazoa</taxon>
        <taxon>Spiralia</taxon>
        <taxon>Lophotrochozoa</taxon>
        <taxon>Platyhelminthes</taxon>
        <taxon>Cestoda</taxon>
        <taxon>Eucestoda</taxon>
        <taxon>Cyclophyllidea</taxon>
        <taxon>Hymenolepididae</taxon>
        <taxon>Rodentolepis</taxon>
    </lineage>
</organism>
<dbReference type="AlphaFoldDB" id="A0A0R3T7K9"/>
<dbReference type="WBParaSite" id="HNAJ_0000304701-mRNA-1">
    <property type="protein sequence ID" value="HNAJ_0000304701-mRNA-1"/>
    <property type="gene ID" value="HNAJ_0000304701"/>
</dbReference>
<evidence type="ECO:0000313" key="3">
    <source>
        <dbReference type="Proteomes" id="UP000278807"/>
    </source>
</evidence>
<evidence type="ECO:0000256" key="1">
    <source>
        <dbReference type="SAM" id="MobiDB-lite"/>
    </source>
</evidence>
<sequence length="209" mass="22785">MLYHSQRKFEIRCMAWTPNEVGLSLSLELDTESGGSVSRLHRGGSSPFPPVSQSDSMSLSLELDTESGGSALSLELDTESGGSSPFPPLDTESGYIGGMWVECILPRYMEGMWVECIIPICEASVYSQSLKVFCQAIRPQSAISESATVHYFSLVRALSSLHLEVLNSLPVGYVGECHCFSFVRALISLHIEVGLSYNLLCSSFNFVAP</sequence>